<name>A0AC35G4F7_9BILA</name>
<evidence type="ECO:0000313" key="1">
    <source>
        <dbReference type="Proteomes" id="UP000887580"/>
    </source>
</evidence>
<accession>A0AC35G4F7</accession>
<organism evidence="1 2">
    <name type="scientific">Panagrolaimus sp. PS1159</name>
    <dbReference type="NCBI Taxonomy" id="55785"/>
    <lineage>
        <taxon>Eukaryota</taxon>
        <taxon>Metazoa</taxon>
        <taxon>Ecdysozoa</taxon>
        <taxon>Nematoda</taxon>
        <taxon>Chromadorea</taxon>
        <taxon>Rhabditida</taxon>
        <taxon>Tylenchina</taxon>
        <taxon>Panagrolaimomorpha</taxon>
        <taxon>Panagrolaimoidea</taxon>
        <taxon>Panagrolaimidae</taxon>
        <taxon>Panagrolaimus</taxon>
    </lineage>
</organism>
<protein>
    <submittedName>
        <fullName evidence="2">Carnosine N-methyltransferase</fullName>
    </submittedName>
</protein>
<dbReference type="Proteomes" id="UP000887580">
    <property type="component" value="Unplaced"/>
</dbReference>
<sequence>MSNLKESNSDTNVVERNEQGYLDSWPEKDTKIEDEEIKCAEKMINDFKMYVSHIRCCLEQERRAISKLPAADRELLGDPRQHWTNVAACAVANQKILENAITFAQVALGPDNPIVLASQIHQPRLPDDDRMSKVRSLFKQMTRDWSSEGAEERVSCYSRVIRGLVERFPTKNQRHEIQVLVPGSGLSRLAWDISRLGFSTLANEFDFSMIVMANYLLNSKLKVDQIRKVTVPDIDMSSNQLLTRENTFSFAMGDFLEVFSDGEQFDAVVSVFFLDTAKNPVAYIRAMYNLLKPGGVWINFGPLLYHYADMPENDSVEIPFDKLLEIIEKIGFQIVKKEGKGENPPAFYTRNLNSMLSYSYDCGMVAGLFEESRVYNIEATAIDKTPNSHFVVAAGYHNAYIFNTASLESFQEVKIRNKFVSKLVCHPSNHTSQVAIVSGSEVGIYTLDTLKQKVRWKLTSASSKYISDISWNHFNTNLLATCANYDITIIRDLRVPKKVAIELGNSSGATGSSQVEYSPMMENILATCSMGNVNLWDQRQPRSALTEFQAHSSLITCLAWHPNNKHSFLTSAKDNLLRCWDFFDDDGEKVEQPDVHERDLDCWRFWFAPDGEEYAMIKSPLSSTQQGHLAVYQYPFQENLNPLKIDTSDLFIDLCWDKNPDKPSKFVWALSKNKGLVRHAIVFDYSSENREEMATPIAQSAMDEAMDLQAFVESRPEIINEKAIGGYSSGSEFGSPDKGGHIIGHMDMEDHRQNPGGQHFSPSSSWNEKEQSPIKMSPSTTSITSVIAQMYLTRQTSSNAIPISPLPIGSMDYERWIVAPNTTGGDLIDELDALWGIEADGITMTEINRTRAAIGFVYEHPIPTYRKLSFEARYHRSFVDNGKIVIKLLQNNCPLNKENALKLLTLMQNESERQYRLQTRHDREPIFSRVLKNLRNLINSMKVFTFDESSAPNSGPFPSITPPTPSTIFPTMLHNQYHFPNLFHDDRKRPTSTSSIIDETESEGSESSLRQSISISFNLSILDHFVPAPRTSGAQFDSSGYLVRFGNFRSTIRQGFRAETNTATKISTSGGINFKELGIIDVENEGETNVPSSEDEQNNTFLSLIRNKKKAADGSSDSNLSSASSTKSDKEKNYDDEEEDESDKDSNSTKSEKGENKKNIGYIDYGSEPESEEPEPVSESDSFITPPNRRHISTSSDEDASSETSSTTSEDEEEEVEVIQQQPEENDEMPMEDEPTNQLMHHPFRYSSSDDIPTEPIFMRNFEIKDEIPEDPIQSSPSIDEEDEEVEVEESSEDSYRQEFDIGDFPLYEKTESDEDARITNILSLETLRERNYRQNYKESDEIYLSPASSAPSVESYKTSPSASSFTSDEFEDIEEFKKDKQKKNLTSVLLAAPKATMFPFGDVKAAPKSLVDYIEMMGPILREIAQHKRDAANVNNEEGYSPDGYPKGDNLPYHCVSPVRTFSLSSSPTAASIILQRNNPRGRLSSSPGSTRSFAARHRGGSLTLTDPESNVKSSSSDFLVSTPVELFDVSYYLPVSKTMAKNYKLLGANHKKLVKHNIKQINSDNRTDVTQTWGTCKDYVKSIRSTFMKLPREHCKKSKICETAYWGWHRKYDSKYQKNLRIQRVIQRGLQSQYKTPWNAGTLNSNFFIDLLQSHAEQGDVQTVAAVTCAMSDVCRLPPKKRSRNSRSNAWGAILENSEKPNNGMIRSSSDNHNLSGSPLINVMWPPNNNGKSKRSASIGGSASEEIAKFLARREKLALLLGPLAERSTIHGGLVSTQSTEGKAKDGDNFQFLQKLALRQRARSNSIGNSNDANIFQTEPIFDDDTPLQTDAADDSTPEGDAEQLEDHVMIFDAEDKPYPGEPINLKSVKREFPMITGKAFDHFETSRVEYAEILARWGMFKKSAEVLKFCPSQQPDPFSILIACSQCQQVFDSEDENGDICEKCKQELIICVICDFPCSGLILTCPLCSHGGHLEHMKKWFKEQSICPMGACPCLCPL</sequence>
<evidence type="ECO:0000313" key="2">
    <source>
        <dbReference type="WBParaSite" id="PS1159_v2.g2399.t2"/>
    </source>
</evidence>
<proteinExistence type="predicted"/>
<reference evidence="2" key="1">
    <citation type="submission" date="2022-11" db="UniProtKB">
        <authorList>
            <consortium name="WormBaseParasite"/>
        </authorList>
    </citation>
    <scope>IDENTIFICATION</scope>
</reference>
<dbReference type="WBParaSite" id="PS1159_v2.g2399.t2">
    <property type="protein sequence ID" value="PS1159_v2.g2399.t2"/>
    <property type="gene ID" value="PS1159_v2.g2399"/>
</dbReference>